<dbReference type="Pfam" id="PF18734">
    <property type="entry name" value="HEPN_AbiU2"/>
    <property type="match status" value="1"/>
</dbReference>
<dbReference type="AlphaFoldDB" id="A0A4R5DFF7"/>
<dbReference type="Proteomes" id="UP000294850">
    <property type="component" value="Unassembled WGS sequence"/>
</dbReference>
<accession>A0A4R5DFF7</accession>
<gene>
    <name evidence="2" type="ORF">E0F88_30605</name>
</gene>
<evidence type="ECO:0000313" key="2">
    <source>
        <dbReference type="EMBL" id="TDE09375.1"/>
    </source>
</evidence>
<keyword evidence="3" id="KW-1185">Reference proteome</keyword>
<proteinExistence type="predicted"/>
<dbReference type="EMBL" id="SMFL01000020">
    <property type="protein sequence ID" value="TDE09375.1"/>
    <property type="molecule type" value="Genomic_DNA"/>
</dbReference>
<evidence type="ECO:0000259" key="1">
    <source>
        <dbReference type="Pfam" id="PF18734"/>
    </source>
</evidence>
<organism evidence="2 3">
    <name type="scientific">Dyadobacter psychrotolerans</name>
    <dbReference type="NCBI Taxonomy" id="2541721"/>
    <lineage>
        <taxon>Bacteria</taxon>
        <taxon>Pseudomonadati</taxon>
        <taxon>Bacteroidota</taxon>
        <taxon>Cytophagia</taxon>
        <taxon>Cytophagales</taxon>
        <taxon>Spirosomataceae</taxon>
        <taxon>Dyadobacter</taxon>
    </lineage>
</organism>
<protein>
    <recommendedName>
        <fullName evidence="1">HEPN AbiU2-like domain-containing protein</fullName>
    </recommendedName>
</protein>
<feature type="domain" description="HEPN AbiU2-like" evidence="1">
    <location>
        <begin position="101"/>
        <end position="166"/>
    </location>
</feature>
<evidence type="ECO:0000313" key="3">
    <source>
        <dbReference type="Proteomes" id="UP000294850"/>
    </source>
</evidence>
<name>A0A4R5DFF7_9BACT</name>
<dbReference type="InterPro" id="IPR040704">
    <property type="entry name" value="HEPN_AbiU2"/>
</dbReference>
<reference evidence="2 3" key="1">
    <citation type="submission" date="2019-03" db="EMBL/GenBank/DDBJ databases">
        <title>Dyadobacter AR-3-6 sp. nov., isolated from arctic soil.</title>
        <authorList>
            <person name="Chaudhary D.K."/>
        </authorList>
    </citation>
    <scope>NUCLEOTIDE SEQUENCE [LARGE SCALE GENOMIC DNA]</scope>
    <source>
        <strain evidence="2 3">AR-3-6</strain>
    </source>
</reference>
<dbReference type="RefSeq" id="WP_131962145.1">
    <property type="nucleotide sequence ID" value="NZ_SMFL01000020.1"/>
</dbReference>
<comment type="caution">
    <text evidence="2">The sequence shown here is derived from an EMBL/GenBank/DDBJ whole genome shotgun (WGS) entry which is preliminary data.</text>
</comment>
<sequence>MTDTKIKRFEEIAQILCRCEQLKTDILSYSGKNVQIYREVFTTELLGRTNVYFFQLYVLQLCMVLHKKEHHHLRTLATDLLNDPNTNWHNVNSKSQVTNILFSLQAIEDRIVPTLKGLRDKFIAHRDVDRELEQATLTYTDAWGVLAELQEIYNIINHHAFGKTLLFETLMDREPSELRHLARYSSVWARLRPEFAKPHDGLLRDIIYLIRGKIPPNQ</sequence>